<evidence type="ECO:0000313" key="2">
    <source>
        <dbReference type="Proteomes" id="UP001158067"/>
    </source>
</evidence>
<dbReference type="EMBL" id="FXUG01000010">
    <property type="protein sequence ID" value="SMP67316.1"/>
    <property type="molecule type" value="Genomic_DNA"/>
</dbReference>
<sequence length="69" mass="8220">MRQVQFNRTCLDTDVFEDLADLRSVRPSFPRFCYRVGQLLQVQKLALVETKADYFRKTKLLERSRHMGP</sequence>
<organism evidence="1 2">
    <name type="scientific">Neorhodopirellula lusitana</name>
    <dbReference type="NCBI Taxonomy" id="445327"/>
    <lineage>
        <taxon>Bacteria</taxon>
        <taxon>Pseudomonadati</taxon>
        <taxon>Planctomycetota</taxon>
        <taxon>Planctomycetia</taxon>
        <taxon>Pirellulales</taxon>
        <taxon>Pirellulaceae</taxon>
        <taxon>Neorhodopirellula</taxon>
    </lineage>
</organism>
<proteinExistence type="predicted"/>
<keyword evidence="2" id="KW-1185">Reference proteome</keyword>
<reference evidence="1 2" key="1">
    <citation type="submission" date="2017-05" db="EMBL/GenBank/DDBJ databases">
        <authorList>
            <person name="Varghese N."/>
            <person name="Submissions S."/>
        </authorList>
    </citation>
    <scope>NUCLEOTIDE SEQUENCE [LARGE SCALE GENOMIC DNA]</scope>
    <source>
        <strain evidence="1 2">DSM 25457</strain>
    </source>
</reference>
<name>A0ABY1QCI3_9BACT</name>
<accession>A0ABY1QCI3</accession>
<gene>
    <name evidence="1" type="ORF">SAMN06265222_110147</name>
</gene>
<protein>
    <submittedName>
        <fullName evidence="1">Uncharacterized protein</fullName>
    </submittedName>
</protein>
<comment type="caution">
    <text evidence="1">The sequence shown here is derived from an EMBL/GenBank/DDBJ whole genome shotgun (WGS) entry which is preliminary data.</text>
</comment>
<evidence type="ECO:0000313" key="1">
    <source>
        <dbReference type="EMBL" id="SMP67316.1"/>
    </source>
</evidence>
<dbReference type="Proteomes" id="UP001158067">
    <property type="component" value="Unassembled WGS sequence"/>
</dbReference>